<keyword evidence="4" id="KW-0547">Nucleotide-binding</keyword>
<evidence type="ECO:0000256" key="3">
    <source>
        <dbReference type="ARBA" id="ARBA00022679"/>
    </source>
</evidence>
<dbReference type="InterPro" id="IPR052239">
    <property type="entry name" value="Ser/Thr-specific_kinases"/>
</dbReference>
<evidence type="ECO:0000256" key="5">
    <source>
        <dbReference type="ARBA" id="ARBA00022777"/>
    </source>
</evidence>
<evidence type="ECO:0000313" key="10">
    <source>
        <dbReference type="EMBL" id="GIX86858.1"/>
    </source>
</evidence>
<comment type="catalytic activity">
    <reaction evidence="8">
        <text>L-seryl-[protein] + ATP = O-phospho-L-seryl-[protein] + ADP + H(+)</text>
        <dbReference type="Rhea" id="RHEA:17989"/>
        <dbReference type="Rhea" id="RHEA-COMP:9863"/>
        <dbReference type="Rhea" id="RHEA-COMP:11604"/>
        <dbReference type="ChEBI" id="CHEBI:15378"/>
        <dbReference type="ChEBI" id="CHEBI:29999"/>
        <dbReference type="ChEBI" id="CHEBI:30616"/>
        <dbReference type="ChEBI" id="CHEBI:83421"/>
        <dbReference type="ChEBI" id="CHEBI:456216"/>
        <dbReference type="EC" id="2.7.11.1"/>
    </reaction>
</comment>
<comment type="caution">
    <text evidence="10">The sequence shown here is derived from an EMBL/GenBank/DDBJ whole genome shotgun (WGS) entry which is preliminary data.</text>
</comment>
<gene>
    <name evidence="10" type="primary">STK16_3</name>
    <name evidence="10" type="ORF">CEXT_128891</name>
</gene>
<dbReference type="EMBL" id="BPLR01021175">
    <property type="protein sequence ID" value="GIX86858.1"/>
    <property type="molecule type" value="Genomic_DNA"/>
</dbReference>
<keyword evidence="3" id="KW-0808">Transferase</keyword>
<evidence type="ECO:0000256" key="1">
    <source>
        <dbReference type="ARBA" id="ARBA00012513"/>
    </source>
</evidence>
<evidence type="ECO:0000256" key="8">
    <source>
        <dbReference type="ARBA" id="ARBA00048679"/>
    </source>
</evidence>
<evidence type="ECO:0000313" key="11">
    <source>
        <dbReference type="Proteomes" id="UP001054945"/>
    </source>
</evidence>
<dbReference type="GO" id="GO:0005524">
    <property type="term" value="F:ATP binding"/>
    <property type="evidence" value="ECO:0007669"/>
    <property type="project" value="UniProtKB-KW"/>
</dbReference>
<dbReference type="InterPro" id="IPR011009">
    <property type="entry name" value="Kinase-like_dom_sf"/>
</dbReference>
<feature type="domain" description="Protein kinase" evidence="9">
    <location>
        <begin position="1"/>
        <end position="66"/>
    </location>
</feature>
<keyword evidence="2" id="KW-0723">Serine/threonine-protein kinase</keyword>
<name>A0AAV4NR16_CAEEX</name>
<dbReference type="Proteomes" id="UP001054945">
    <property type="component" value="Unassembled WGS sequence"/>
</dbReference>
<keyword evidence="6" id="KW-0067">ATP-binding</keyword>
<keyword evidence="5" id="KW-0418">Kinase</keyword>
<proteinExistence type="predicted"/>
<comment type="catalytic activity">
    <reaction evidence="7">
        <text>L-threonyl-[protein] + ATP = O-phospho-L-threonyl-[protein] + ADP + H(+)</text>
        <dbReference type="Rhea" id="RHEA:46608"/>
        <dbReference type="Rhea" id="RHEA-COMP:11060"/>
        <dbReference type="Rhea" id="RHEA-COMP:11605"/>
        <dbReference type="ChEBI" id="CHEBI:15378"/>
        <dbReference type="ChEBI" id="CHEBI:30013"/>
        <dbReference type="ChEBI" id="CHEBI:30616"/>
        <dbReference type="ChEBI" id="CHEBI:61977"/>
        <dbReference type="ChEBI" id="CHEBI:456216"/>
        <dbReference type="EC" id="2.7.11.1"/>
    </reaction>
</comment>
<evidence type="ECO:0000256" key="6">
    <source>
        <dbReference type="ARBA" id="ARBA00022840"/>
    </source>
</evidence>
<dbReference type="PANTHER" id="PTHR45998">
    <property type="entry name" value="SERINE/THREONINE-PROTEIN KINASE 16"/>
    <property type="match status" value="1"/>
</dbReference>
<keyword evidence="11" id="KW-1185">Reference proteome</keyword>
<dbReference type="AlphaFoldDB" id="A0AAV4NR16"/>
<dbReference type="PANTHER" id="PTHR45998:SF2">
    <property type="entry name" value="SERINE_THREONINE-PROTEIN KINASE 16"/>
    <property type="match status" value="1"/>
</dbReference>
<dbReference type="EC" id="2.7.11.1" evidence="1"/>
<evidence type="ECO:0000256" key="7">
    <source>
        <dbReference type="ARBA" id="ARBA00047899"/>
    </source>
</evidence>
<accession>A0AAV4NR16</accession>
<evidence type="ECO:0000256" key="2">
    <source>
        <dbReference type="ARBA" id="ARBA00022527"/>
    </source>
</evidence>
<dbReference type="GO" id="GO:0004674">
    <property type="term" value="F:protein serine/threonine kinase activity"/>
    <property type="evidence" value="ECO:0007669"/>
    <property type="project" value="UniProtKB-KW"/>
</dbReference>
<dbReference type="InterPro" id="IPR000719">
    <property type="entry name" value="Prot_kinase_dom"/>
</dbReference>
<reference evidence="10 11" key="1">
    <citation type="submission" date="2021-06" db="EMBL/GenBank/DDBJ databases">
        <title>Caerostris extrusa draft genome.</title>
        <authorList>
            <person name="Kono N."/>
            <person name="Arakawa K."/>
        </authorList>
    </citation>
    <scope>NUCLEOTIDE SEQUENCE [LARGE SCALE GENOMIC DNA]</scope>
</reference>
<dbReference type="SUPFAM" id="SSF56112">
    <property type="entry name" value="Protein kinase-like (PK-like)"/>
    <property type="match status" value="1"/>
</dbReference>
<dbReference type="Pfam" id="PF00069">
    <property type="entry name" value="Pkinase"/>
    <property type="match status" value="1"/>
</dbReference>
<dbReference type="Gene3D" id="1.10.510.10">
    <property type="entry name" value="Transferase(Phosphotransferase) domain 1"/>
    <property type="match status" value="1"/>
</dbReference>
<evidence type="ECO:0000256" key="4">
    <source>
        <dbReference type="ARBA" id="ARBA00022741"/>
    </source>
</evidence>
<organism evidence="10 11">
    <name type="scientific">Caerostris extrusa</name>
    <name type="common">Bark spider</name>
    <name type="synonym">Caerostris bankana</name>
    <dbReference type="NCBI Taxonomy" id="172846"/>
    <lineage>
        <taxon>Eukaryota</taxon>
        <taxon>Metazoa</taxon>
        <taxon>Ecdysozoa</taxon>
        <taxon>Arthropoda</taxon>
        <taxon>Chelicerata</taxon>
        <taxon>Arachnida</taxon>
        <taxon>Araneae</taxon>
        <taxon>Araneomorphae</taxon>
        <taxon>Entelegynae</taxon>
        <taxon>Araneoidea</taxon>
        <taxon>Araneidae</taxon>
        <taxon>Caerostris</taxon>
    </lineage>
</organism>
<dbReference type="PROSITE" id="PS50011">
    <property type="entry name" value="PROTEIN_KINASE_DOM"/>
    <property type="match status" value="1"/>
</dbReference>
<dbReference type="GO" id="GO:0005794">
    <property type="term" value="C:Golgi apparatus"/>
    <property type="evidence" value="ECO:0007669"/>
    <property type="project" value="TreeGrafter"/>
</dbReference>
<protein>
    <recommendedName>
        <fullName evidence="1">non-specific serine/threonine protein kinase</fullName>
        <ecNumber evidence="1">2.7.11.1</ecNumber>
    </recommendedName>
</protein>
<sequence length="66" mass="7369">MAFRAPELFHVESHSSIDERVDVWSLGCCLYAMCYFQSPFEAAHQRGDSVALAVMSGTIDFPENTP</sequence>
<evidence type="ECO:0000259" key="9">
    <source>
        <dbReference type="PROSITE" id="PS50011"/>
    </source>
</evidence>